<evidence type="ECO:0000313" key="9">
    <source>
        <dbReference type="Proteomes" id="UP000032180"/>
    </source>
</evidence>
<dbReference type="STRING" id="77586.A0A0D9V4T6"/>
<dbReference type="EnsemblPlants" id="LPERR01G24420.1">
    <property type="protein sequence ID" value="LPERR01G24420.1"/>
    <property type="gene ID" value="LPERR01G24420"/>
</dbReference>
<reference evidence="8 9" key="1">
    <citation type="submission" date="2012-08" db="EMBL/GenBank/DDBJ databases">
        <title>Oryza genome evolution.</title>
        <authorList>
            <person name="Wing R.A."/>
        </authorList>
    </citation>
    <scope>NUCLEOTIDE SEQUENCE</scope>
</reference>
<reference evidence="9" key="2">
    <citation type="submission" date="2013-12" db="EMBL/GenBank/DDBJ databases">
        <authorList>
            <person name="Yu Y."/>
            <person name="Lee S."/>
            <person name="de Baynast K."/>
            <person name="Wissotski M."/>
            <person name="Liu L."/>
            <person name="Talag J."/>
            <person name="Goicoechea J."/>
            <person name="Angelova A."/>
            <person name="Jetty R."/>
            <person name="Kudrna D."/>
            <person name="Golser W."/>
            <person name="Rivera L."/>
            <person name="Zhang J."/>
            <person name="Wing R."/>
        </authorList>
    </citation>
    <scope>NUCLEOTIDE SEQUENCE</scope>
</reference>
<keyword evidence="3" id="KW-0677">Repeat</keyword>
<dbReference type="PROSITE" id="PS50294">
    <property type="entry name" value="WD_REPEATS_REGION"/>
    <property type="match status" value="1"/>
</dbReference>
<keyword evidence="2 5" id="KW-0853">WD repeat</keyword>
<dbReference type="SUPFAM" id="SSF50978">
    <property type="entry name" value="WD40 repeat-like"/>
    <property type="match status" value="1"/>
</dbReference>
<comment type="similarity">
    <text evidence="1">Belongs to the WD repeat RBAP46/RBAP48/MSI1 family.</text>
</comment>
<evidence type="ECO:0000256" key="1">
    <source>
        <dbReference type="ARBA" id="ARBA00009341"/>
    </source>
</evidence>
<dbReference type="InterPro" id="IPR050459">
    <property type="entry name" value="WD_repeat_RBAP46/RBAP48/MSI1"/>
</dbReference>
<dbReference type="InterPro" id="IPR015943">
    <property type="entry name" value="WD40/YVTN_repeat-like_dom_sf"/>
</dbReference>
<feature type="repeat" description="WD" evidence="5">
    <location>
        <begin position="336"/>
        <end position="369"/>
    </location>
</feature>
<sequence>MGPDHFVTRLFIRRRGHLRAGATRKGPEQSFSPHYRERDSEGSEVGAGGGGGGGGGQRAAKGELEMKEKGGSRAAVDERYAQWKSLIPVLYDWFANHNLVWPSLSCRLRRLPTRITDGTVPNTLVIANCEVVKPRVAAAEHISQFNEEARSPFVKKYKTIIHPGEVNRIRELPQNSKIIATHTDSPDVLIWDVEAQPNRQAQLGAAESRPDLVPTSCPDLILRGHKDIAEFALAMCPAEPYVLSGGKDKSVVWWSIQDHISALGDSSKTESSPGASASKGKAANDKDSPKVDPRGVFHGHDSTVEDVQFCPSSVGDDSCLILWDARTGTSPAVKVEKAHGGDVHCVDWNLHDVNYILTGSADNSVRMWDRRNLGSGGAGTPIHKFEGHKAAWSPDKTSVFGSSAEDGFLNVWDHEKVGNKRNPNSPAGLFFQHAGHRDKIVDFHWNSSDPWTIVSVSDDGESTGGGGTLQIWRMSDLIYRPEDEVLAELENFKAHLASCAPRS</sequence>
<dbReference type="InterPro" id="IPR022052">
    <property type="entry name" value="Histone-bd_RBBP4-like_N"/>
</dbReference>
<dbReference type="PROSITE" id="PS50082">
    <property type="entry name" value="WD_REPEATS_2"/>
    <property type="match status" value="1"/>
</dbReference>
<dbReference type="PANTHER" id="PTHR22850">
    <property type="entry name" value="WD40 REPEAT FAMILY"/>
    <property type="match status" value="1"/>
</dbReference>
<evidence type="ECO:0000256" key="2">
    <source>
        <dbReference type="ARBA" id="ARBA00022574"/>
    </source>
</evidence>
<dbReference type="InterPro" id="IPR001680">
    <property type="entry name" value="WD40_rpt"/>
</dbReference>
<dbReference type="AlphaFoldDB" id="A0A0D9V4T6"/>
<reference evidence="8" key="3">
    <citation type="submission" date="2015-04" db="UniProtKB">
        <authorList>
            <consortium name="EnsemblPlants"/>
        </authorList>
    </citation>
    <scope>IDENTIFICATION</scope>
</reference>
<dbReference type="InterPro" id="IPR036322">
    <property type="entry name" value="WD40_repeat_dom_sf"/>
</dbReference>
<dbReference type="SMART" id="SM00320">
    <property type="entry name" value="WD40"/>
    <property type="match status" value="5"/>
</dbReference>
<evidence type="ECO:0000256" key="5">
    <source>
        <dbReference type="PROSITE-ProRule" id="PRU00221"/>
    </source>
</evidence>
<evidence type="ECO:0000259" key="7">
    <source>
        <dbReference type="Pfam" id="PF12265"/>
    </source>
</evidence>
<dbReference type="Pfam" id="PF00400">
    <property type="entry name" value="WD40"/>
    <property type="match status" value="3"/>
</dbReference>
<feature type="compositionally biased region" description="Low complexity" evidence="6">
    <location>
        <begin position="271"/>
        <end position="281"/>
    </location>
</feature>
<keyword evidence="9" id="KW-1185">Reference proteome</keyword>
<feature type="region of interest" description="Disordered" evidence="6">
    <location>
        <begin position="18"/>
        <end position="70"/>
    </location>
</feature>
<feature type="domain" description="Histone-binding protein RBBP4-like N-terminal" evidence="7">
    <location>
        <begin position="78"/>
        <end position="113"/>
    </location>
</feature>
<evidence type="ECO:0000256" key="4">
    <source>
        <dbReference type="ARBA" id="ARBA00022853"/>
    </source>
</evidence>
<dbReference type="Proteomes" id="UP000032180">
    <property type="component" value="Chromosome 1"/>
</dbReference>
<keyword evidence="4" id="KW-0156">Chromatin regulator</keyword>
<feature type="region of interest" description="Disordered" evidence="6">
    <location>
        <begin position="264"/>
        <end position="298"/>
    </location>
</feature>
<dbReference type="Gramene" id="LPERR01G24420.1">
    <property type="protein sequence ID" value="LPERR01G24420.1"/>
    <property type="gene ID" value="LPERR01G24420"/>
</dbReference>
<dbReference type="GO" id="GO:0006325">
    <property type="term" value="P:chromatin organization"/>
    <property type="evidence" value="ECO:0007669"/>
    <property type="project" value="UniProtKB-KW"/>
</dbReference>
<dbReference type="Pfam" id="PF12265">
    <property type="entry name" value="CAF1C_H4-bd"/>
    <property type="match status" value="1"/>
</dbReference>
<name>A0A0D9V4T6_9ORYZ</name>
<evidence type="ECO:0000256" key="3">
    <source>
        <dbReference type="ARBA" id="ARBA00022737"/>
    </source>
</evidence>
<evidence type="ECO:0000256" key="6">
    <source>
        <dbReference type="SAM" id="MobiDB-lite"/>
    </source>
</evidence>
<protein>
    <recommendedName>
        <fullName evidence="7">Histone-binding protein RBBP4-like N-terminal domain-containing protein</fullName>
    </recommendedName>
</protein>
<dbReference type="eggNOG" id="KOG0264">
    <property type="taxonomic scope" value="Eukaryota"/>
</dbReference>
<evidence type="ECO:0000313" key="8">
    <source>
        <dbReference type="EnsemblPlants" id="LPERR01G24420.1"/>
    </source>
</evidence>
<feature type="compositionally biased region" description="Gly residues" evidence="6">
    <location>
        <begin position="45"/>
        <end position="57"/>
    </location>
</feature>
<dbReference type="Gene3D" id="2.130.10.10">
    <property type="entry name" value="YVTN repeat-like/Quinoprotein amine dehydrogenase"/>
    <property type="match status" value="1"/>
</dbReference>
<accession>A0A0D9V4T6</accession>
<organism evidence="8 9">
    <name type="scientific">Leersia perrieri</name>
    <dbReference type="NCBI Taxonomy" id="77586"/>
    <lineage>
        <taxon>Eukaryota</taxon>
        <taxon>Viridiplantae</taxon>
        <taxon>Streptophyta</taxon>
        <taxon>Embryophyta</taxon>
        <taxon>Tracheophyta</taxon>
        <taxon>Spermatophyta</taxon>
        <taxon>Magnoliopsida</taxon>
        <taxon>Liliopsida</taxon>
        <taxon>Poales</taxon>
        <taxon>Poaceae</taxon>
        <taxon>BOP clade</taxon>
        <taxon>Oryzoideae</taxon>
        <taxon>Oryzeae</taxon>
        <taxon>Oryzinae</taxon>
        <taxon>Leersia</taxon>
    </lineage>
</organism>
<proteinExistence type="inferred from homology"/>
<feature type="compositionally biased region" description="Basic and acidic residues" evidence="6">
    <location>
        <begin position="60"/>
        <end position="70"/>
    </location>
</feature>
<feature type="compositionally biased region" description="Basic and acidic residues" evidence="6">
    <location>
        <begin position="282"/>
        <end position="298"/>
    </location>
</feature>